<keyword evidence="3" id="KW-0378">Hydrolase</keyword>
<feature type="signal peptide" evidence="1">
    <location>
        <begin position="1"/>
        <end position="43"/>
    </location>
</feature>
<evidence type="ECO:0000259" key="2">
    <source>
        <dbReference type="Pfam" id="PF02129"/>
    </source>
</evidence>
<gene>
    <name evidence="3" type="ORF">ACGTZG_01150</name>
</gene>
<dbReference type="InterPro" id="IPR029058">
    <property type="entry name" value="AB_hydrolase_fold"/>
</dbReference>
<dbReference type="SUPFAM" id="SSF53474">
    <property type="entry name" value="alpha/beta-Hydrolases"/>
    <property type="match status" value="1"/>
</dbReference>
<evidence type="ECO:0000313" key="3">
    <source>
        <dbReference type="EMBL" id="MFG6271792.1"/>
    </source>
</evidence>
<dbReference type="Gene3D" id="3.40.50.1820">
    <property type="entry name" value="alpha/beta hydrolase"/>
    <property type="match status" value="1"/>
</dbReference>
<sequence>MTKVTSLRRTMKMKKHQKVLLIAAALCVSTFPFSGFGTGAAYAATPAAVLQARSQMKQSSISELTNDTRVFKVDPKIEAKNVRFQNRYGFDIAGHLYLPKNFDAQKQYKAVVVSGPFGAVKEQSSGLYAQEMAKHGYVAVAFDPSMTGESGGTRRNMASPDIFVEDYSAAVDFISNLKFVNPDKVGAIGICGLSGMALTAAANDTRIKAVATSAMYDMSDSIRNHYQGDYYTPEQREKVKEHLAVMRDKEAKEGQAIPGSHELAVDAQGHVISHDTMFPDKLPADANSVVKGFYDYYVGRAYHPRSINSNTLAWDSTTPYGFFNFSLMEHIDEISPRPVLLITGEKAHSKYFADAAYAKLKAPKREIVVPGATHTDLYDQMDKIPFDDLVQFFDDALK</sequence>
<comment type="caution">
    <text evidence="3">The sequence shown here is derived from an EMBL/GenBank/DDBJ whole genome shotgun (WGS) entry which is preliminary data.</text>
</comment>
<dbReference type="EMBL" id="JBIEKR010000001">
    <property type="protein sequence ID" value="MFG6271792.1"/>
    <property type="molecule type" value="Genomic_DNA"/>
</dbReference>
<dbReference type="Proteomes" id="UP001605989">
    <property type="component" value="Unassembled WGS sequence"/>
</dbReference>
<proteinExistence type="predicted"/>
<dbReference type="Pfam" id="PF02129">
    <property type="entry name" value="Peptidase_S15"/>
    <property type="match status" value="1"/>
</dbReference>
<dbReference type="InterPro" id="IPR051411">
    <property type="entry name" value="Polyketide_trans_af380"/>
</dbReference>
<dbReference type="InterPro" id="IPR000383">
    <property type="entry name" value="Xaa-Pro-like_dom"/>
</dbReference>
<organism evidence="3 4">
    <name type="scientific">Megasphaera hexanoica</name>
    <dbReference type="NCBI Taxonomy" id="1675036"/>
    <lineage>
        <taxon>Bacteria</taxon>
        <taxon>Bacillati</taxon>
        <taxon>Bacillota</taxon>
        <taxon>Negativicutes</taxon>
        <taxon>Veillonellales</taxon>
        <taxon>Veillonellaceae</taxon>
        <taxon>Megasphaera</taxon>
    </lineage>
</organism>
<protein>
    <submittedName>
        <fullName evidence="3">Alpha/beta hydrolase</fullName>
    </submittedName>
</protein>
<feature type="chain" id="PRO_5045498757" evidence="1">
    <location>
        <begin position="44"/>
        <end position="398"/>
    </location>
</feature>
<feature type="domain" description="Xaa-Pro dipeptidyl-peptidase-like" evidence="2">
    <location>
        <begin position="92"/>
        <end position="231"/>
    </location>
</feature>
<evidence type="ECO:0000256" key="1">
    <source>
        <dbReference type="SAM" id="SignalP"/>
    </source>
</evidence>
<keyword evidence="4" id="KW-1185">Reference proteome</keyword>
<accession>A0ABW7DK94</accession>
<dbReference type="GO" id="GO:0016787">
    <property type="term" value="F:hydrolase activity"/>
    <property type="evidence" value="ECO:0007669"/>
    <property type="project" value="UniProtKB-KW"/>
</dbReference>
<evidence type="ECO:0000313" key="4">
    <source>
        <dbReference type="Proteomes" id="UP001605989"/>
    </source>
</evidence>
<dbReference type="RefSeq" id="WP_257536518.1">
    <property type="nucleotide sequence ID" value="NZ_CP011940.1"/>
</dbReference>
<keyword evidence="1" id="KW-0732">Signal</keyword>
<reference evidence="3 4" key="1">
    <citation type="submission" date="2024-10" db="EMBL/GenBank/DDBJ databases">
        <authorList>
            <person name="Sang B.-I."/>
            <person name="Prabhaharan D."/>
        </authorList>
    </citation>
    <scope>NUCLEOTIDE SEQUENCE [LARGE SCALE GENOMIC DNA]</scope>
    <source>
        <strain evidence="3 4">MH</strain>
    </source>
</reference>
<dbReference type="PANTHER" id="PTHR47751">
    <property type="entry name" value="SUPERFAMILY HYDROLASE, PUTATIVE (AFU_ORTHOLOGUE AFUA_2G16580)-RELATED"/>
    <property type="match status" value="1"/>
</dbReference>
<name>A0ABW7DK94_9FIRM</name>
<dbReference type="PANTHER" id="PTHR47751:SF1">
    <property type="entry name" value="SUPERFAMILY HYDROLASE, PUTATIVE (AFU_ORTHOLOGUE AFUA_2G16580)-RELATED"/>
    <property type="match status" value="1"/>
</dbReference>
<dbReference type="Gene3D" id="1.10.10.800">
    <property type="match status" value="1"/>
</dbReference>